<protein>
    <recommendedName>
        <fullName evidence="2">Protein Zds1 C-terminal domain-containing protein</fullName>
    </recommendedName>
</protein>
<evidence type="ECO:0000256" key="1">
    <source>
        <dbReference type="SAM" id="MobiDB-lite"/>
    </source>
</evidence>
<accession>A0A4Y9ZRI6</accession>
<name>A0A4Y9ZRI6_9AGAM</name>
<feature type="domain" description="Protein Zds1 C-terminal" evidence="2">
    <location>
        <begin position="17"/>
        <end position="69"/>
    </location>
</feature>
<comment type="caution">
    <text evidence="3">The sequence shown here is derived from an EMBL/GenBank/DDBJ whole genome shotgun (WGS) entry which is preliminary data.</text>
</comment>
<proteinExistence type="predicted"/>
<dbReference type="GO" id="GO:0030010">
    <property type="term" value="P:establishment of cell polarity"/>
    <property type="evidence" value="ECO:0007669"/>
    <property type="project" value="TreeGrafter"/>
</dbReference>
<evidence type="ECO:0000313" key="4">
    <source>
        <dbReference type="Proteomes" id="UP000298061"/>
    </source>
</evidence>
<dbReference type="EMBL" id="SFCI01001139">
    <property type="protein sequence ID" value="TFY76657.1"/>
    <property type="molecule type" value="Genomic_DNA"/>
</dbReference>
<dbReference type="Pfam" id="PF08632">
    <property type="entry name" value="Zds_C"/>
    <property type="match status" value="1"/>
</dbReference>
<feature type="compositionally biased region" description="Low complexity" evidence="1">
    <location>
        <begin position="166"/>
        <end position="189"/>
    </location>
</feature>
<feature type="compositionally biased region" description="Basic and acidic residues" evidence="1">
    <location>
        <begin position="89"/>
        <end position="128"/>
    </location>
</feature>
<evidence type="ECO:0000259" key="2">
    <source>
        <dbReference type="SMART" id="SM01327"/>
    </source>
</evidence>
<dbReference type="AlphaFoldDB" id="A0A4Y9ZRI6"/>
<reference evidence="3 4" key="1">
    <citation type="submission" date="2019-02" db="EMBL/GenBank/DDBJ databases">
        <title>Genome sequencing of the rare red list fungi Hericium alpestre (H. flagellum).</title>
        <authorList>
            <person name="Buettner E."/>
            <person name="Kellner H."/>
        </authorList>
    </citation>
    <scope>NUCLEOTIDE SEQUENCE [LARGE SCALE GENOMIC DNA]</scope>
    <source>
        <strain evidence="3 4">DSM 108284</strain>
    </source>
</reference>
<feature type="region of interest" description="Disordered" evidence="1">
    <location>
        <begin position="76"/>
        <end position="189"/>
    </location>
</feature>
<dbReference type="PANTHER" id="PTHR28089">
    <property type="entry name" value="PROTEIN ZDS1-RELATED"/>
    <property type="match status" value="1"/>
</dbReference>
<dbReference type="GO" id="GO:0005737">
    <property type="term" value="C:cytoplasm"/>
    <property type="evidence" value="ECO:0007669"/>
    <property type="project" value="TreeGrafter"/>
</dbReference>
<dbReference type="STRING" id="135208.A0A4Y9ZRI6"/>
<dbReference type="PANTHER" id="PTHR28089:SF1">
    <property type="entry name" value="PROTEIN ZDS1-RELATED"/>
    <property type="match status" value="1"/>
</dbReference>
<dbReference type="GO" id="GO:0010971">
    <property type="term" value="P:positive regulation of G2/M transition of mitotic cell cycle"/>
    <property type="evidence" value="ECO:0007669"/>
    <property type="project" value="TreeGrafter"/>
</dbReference>
<evidence type="ECO:0000313" key="3">
    <source>
        <dbReference type="EMBL" id="TFY76657.1"/>
    </source>
</evidence>
<organism evidence="3 4">
    <name type="scientific">Hericium alpestre</name>
    <dbReference type="NCBI Taxonomy" id="135208"/>
    <lineage>
        <taxon>Eukaryota</taxon>
        <taxon>Fungi</taxon>
        <taxon>Dikarya</taxon>
        <taxon>Basidiomycota</taxon>
        <taxon>Agaricomycotina</taxon>
        <taxon>Agaricomycetes</taxon>
        <taxon>Russulales</taxon>
        <taxon>Hericiaceae</taxon>
        <taxon>Hericium</taxon>
    </lineage>
</organism>
<keyword evidence="4" id="KW-1185">Reference proteome</keyword>
<sequence length="209" mass="23476">MPLHRASRLSATRSPTPQPVGTNNYSRYPIHVERAIYRLSHIKLANPRRPLYEQVLISNLMFWYLGVINKAQAGGGAAAGTAQDGPVAAEKEQQEREQKEKEERERAEKERLERERERERRERLEQKSQPRKGSLTKTAAANRRAEMPVRGPQYDVQHQAMEQEYGYSGRAGSAPPSSGPGYYPSARTTRTAAAAACRISSRRSCAALD</sequence>
<feature type="compositionally biased region" description="Polar residues" evidence="1">
    <location>
        <begin position="9"/>
        <end position="25"/>
    </location>
</feature>
<dbReference type="InterPro" id="IPR040206">
    <property type="entry name" value="Zds1/2"/>
</dbReference>
<dbReference type="OrthoDB" id="5589766at2759"/>
<dbReference type="SMART" id="SM01327">
    <property type="entry name" value="Zds_C"/>
    <property type="match status" value="1"/>
</dbReference>
<feature type="region of interest" description="Disordered" evidence="1">
    <location>
        <begin position="1"/>
        <end position="25"/>
    </location>
</feature>
<dbReference type="InterPro" id="IPR013941">
    <property type="entry name" value="ZDS1_C"/>
</dbReference>
<dbReference type="Proteomes" id="UP000298061">
    <property type="component" value="Unassembled WGS sequence"/>
</dbReference>
<gene>
    <name evidence="3" type="ORF">EWM64_g7355</name>
</gene>